<dbReference type="Proteomes" id="UP000806285">
    <property type="component" value="Unassembled WGS sequence"/>
</dbReference>
<keyword evidence="2" id="KW-1185">Reference proteome</keyword>
<comment type="caution">
    <text evidence="1">The sequence shown here is derived from an EMBL/GenBank/DDBJ whole genome shotgun (WGS) entry which is preliminary data.</text>
</comment>
<gene>
    <name evidence="1" type="ORF">IM787_17370</name>
</gene>
<reference evidence="1 2" key="1">
    <citation type="submission" date="2020-10" db="EMBL/GenBank/DDBJ databases">
        <title>Ramlibacter sp. HM2 16S ribosomal RNA gene Genome sequencing and assembly.</title>
        <authorList>
            <person name="Kang M."/>
        </authorList>
    </citation>
    <scope>NUCLEOTIDE SEQUENCE [LARGE SCALE GENOMIC DNA]</scope>
    <source>
        <strain evidence="1 2">HM2</strain>
    </source>
</reference>
<dbReference type="GO" id="GO:0016787">
    <property type="term" value="F:hydrolase activity"/>
    <property type="evidence" value="ECO:0007669"/>
    <property type="project" value="UniProtKB-KW"/>
</dbReference>
<proteinExistence type="predicted"/>
<sequence>MPELQLAVIDVKPGAAMESQSGLQLLRPRIYGAWREAAGPKRAAAIVMHPASNFMGHYLIAPLAERGVACMGLNSRYAGNDTLLLMERVIQDLGAGVQFLRAQGYDKVVLVGNSGGAALSAFYQAQAELLDIDTMLDGDPANLSPADLPPVQGLALCAAHEGRSTLMRHWIDPSLTDERDVLSVDPALDMYDARNGPPYAHDFLERFRHAQQRRYERVDAWVGERLRQLRAQTAPGSPRDEVFVVHRTHADPRFLDLSLDPNDREAGSVWGSGPAGARGVNYAASQMGRITSLTGWLSQWSPRSRADGPSNLARTSVPVLLCTHTADPSTFPSTRDAWLRAGGDRIRNVDIQGGNHYLAGQPGHVREVADAMADWILRL</sequence>
<keyword evidence="1" id="KW-0378">Hydrolase</keyword>
<dbReference type="RefSeq" id="WP_193677971.1">
    <property type="nucleotide sequence ID" value="NZ_JADDIV010000005.1"/>
</dbReference>
<evidence type="ECO:0000313" key="1">
    <source>
        <dbReference type="EMBL" id="MBE7369338.1"/>
    </source>
</evidence>
<accession>A0ABR9S736</accession>
<dbReference type="SUPFAM" id="SSF53474">
    <property type="entry name" value="alpha/beta-Hydrolases"/>
    <property type="match status" value="1"/>
</dbReference>
<dbReference type="EMBL" id="JADDIV010000005">
    <property type="protein sequence ID" value="MBE7369338.1"/>
    <property type="molecule type" value="Genomic_DNA"/>
</dbReference>
<dbReference type="Gene3D" id="3.40.50.1820">
    <property type="entry name" value="alpha/beta hydrolase"/>
    <property type="match status" value="2"/>
</dbReference>
<protein>
    <submittedName>
        <fullName evidence="1">Alpha/beta hydrolase</fullName>
    </submittedName>
</protein>
<organism evidence="1 2">
    <name type="scientific">Ramlibacter pallidus</name>
    <dbReference type="NCBI Taxonomy" id="2780087"/>
    <lineage>
        <taxon>Bacteria</taxon>
        <taxon>Pseudomonadati</taxon>
        <taxon>Pseudomonadota</taxon>
        <taxon>Betaproteobacteria</taxon>
        <taxon>Burkholderiales</taxon>
        <taxon>Comamonadaceae</taxon>
        <taxon>Ramlibacter</taxon>
    </lineage>
</organism>
<name>A0ABR9S736_9BURK</name>
<dbReference type="InterPro" id="IPR029058">
    <property type="entry name" value="AB_hydrolase_fold"/>
</dbReference>
<evidence type="ECO:0000313" key="2">
    <source>
        <dbReference type="Proteomes" id="UP000806285"/>
    </source>
</evidence>